<reference evidence="6 7" key="1">
    <citation type="submission" date="2019-06" db="EMBL/GenBank/DDBJ databases">
        <title>Draft genome sequence of the filamentous fungus Phialemoniopsis curvata isolated from diesel fuel.</title>
        <authorList>
            <person name="Varaljay V.A."/>
            <person name="Lyon W.J."/>
            <person name="Crouch A.L."/>
            <person name="Drake C.E."/>
            <person name="Hollomon J.M."/>
            <person name="Nadeau L.J."/>
            <person name="Nunn H.S."/>
            <person name="Stevenson B.S."/>
            <person name="Bojanowski C.L."/>
            <person name="Crookes-Goodson W.J."/>
        </authorList>
    </citation>
    <scope>NUCLEOTIDE SEQUENCE [LARGE SCALE GENOMIC DNA]</scope>
    <source>
        <strain evidence="6 7">D216</strain>
    </source>
</reference>
<accession>A0A507AX37</accession>
<dbReference type="Pfam" id="PF01975">
    <property type="entry name" value="SurE"/>
    <property type="match status" value="1"/>
</dbReference>
<dbReference type="STRING" id="1093900.A0A507AX37"/>
<comment type="caution">
    <text evidence="6">The sequence shown here is derived from an EMBL/GenBank/DDBJ whole genome shotgun (WGS) entry which is preliminary data.</text>
</comment>
<dbReference type="EMBL" id="SKBQ01000041">
    <property type="protein sequence ID" value="TPX12273.1"/>
    <property type="molecule type" value="Genomic_DNA"/>
</dbReference>
<dbReference type="GeneID" id="41974367"/>
<evidence type="ECO:0000259" key="5">
    <source>
        <dbReference type="Pfam" id="PF01975"/>
    </source>
</evidence>
<evidence type="ECO:0000256" key="3">
    <source>
        <dbReference type="ARBA" id="ARBA00022801"/>
    </source>
</evidence>
<evidence type="ECO:0000256" key="2">
    <source>
        <dbReference type="ARBA" id="ARBA00022723"/>
    </source>
</evidence>
<dbReference type="Proteomes" id="UP000319257">
    <property type="component" value="Unassembled WGS sequence"/>
</dbReference>
<evidence type="ECO:0000256" key="1">
    <source>
        <dbReference type="ARBA" id="ARBA00011062"/>
    </source>
</evidence>
<dbReference type="Gene3D" id="3.40.1210.10">
    <property type="entry name" value="Survival protein SurE-like phosphatase/nucleotidase"/>
    <property type="match status" value="1"/>
</dbReference>
<evidence type="ECO:0000313" key="6">
    <source>
        <dbReference type="EMBL" id="TPX12273.1"/>
    </source>
</evidence>
<keyword evidence="2" id="KW-0479">Metal-binding</keyword>
<dbReference type="RefSeq" id="XP_030993984.1">
    <property type="nucleotide sequence ID" value="XM_031141606.1"/>
</dbReference>
<keyword evidence="7" id="KW-1185">Reference proteome</keyword>
<keyword evidence="3" id="KW-0378">Hydrolase</keyword>
<dbReference type="GO" id="GO:0008252">
    <property type="term" value="F:nucleotidase activity"/>
    <property type="evidence" value="ECO:0007669"/>
    <property type="project" value="InterPro"/>
</dbReference>
<gene>
    <name evidence="6" type="ORF">E0L32_006920</name>
</gene>
<dbReference type="InParanoid" id="A0A507AX37"/>
<dbReference type="GO" id="GO:0046872">
    <property type="term" value="F:metal ion binding"/>
    <property type="evidence" value="ECO:0007669"/>
    <property type="project" value="UniProtKB-KW"/>
</dbReference>
<name>A0A507AX37_9PEZI</name>
<keyword evidence="4" id="KW-0732">Signal</keyword>
<comment type="similarity">
    <text evidence="1">Belongs to the SurE nucleotidase family.</text>
</comment>
<evidence type="ECO:0000256" key="4">
    <source>
        <dbReference type="SAM" id="SignalP"/>
    </source>
</evidence>
<dbReference type="AlphaFoldDB" id="A0A507AX37"/>
<feature type="signal peptide" evidence="4">
    <location>
        <begin position="1"/>
        <end position="21"/>
    </location>
</feature>
<feature type="chain" id="PRO_5021381943" description="Survival protein SurE-like phosphatase/nucleotidase domain-containing protein" evidence="4">
    <location>
        <begin position="22"/>
        <end position="303"/>
    </location>
</feature>
<protein>
    <recommendedName>
        <fullName evidence="5">Survival protein SurE-like phosphatase/nucleotidase domain-containing protein</fullName>
    </recommendedName>
</protein>
<dbReference type="SUPFAM" id="SSF64167">
    <property type="entry name" value="SurE-like"/>
    <property type="match status" value="1"/>
</dbReference>
<dbReference type="PANTHER" id="PTHR30457">
    <property type="entry name" value="5'-NUCLEOTIDASE SURE"/>
    <property type="match status" value="1"/>
</dbReference>
<feature type="domain" description="Survival protein SurE-like phosphatase/nucleotidase" evidence="5">
    <location>
        <begin position="24"/>
        <end position="223"/>
    </location>
</feature>
<dbReference type="InterPro" id="IPR002828">
    <property type="entry name" value="SurE-like_Pase/nucleotidase"/>
</dbReference>
<dbReference type="OrthoDB" id="4018688at2759"/>
<proteinExistence type="inferred from homology"/>
<evidence type="ECO:0000313" key="7">
    <source>
        <dbReference type="Proteomes" id="UP000319257"/>
    </source>
</evidence>
<sequence>MRAQSISVAATALLAAHCGQAARILQGNDDGWAELYVRSFNDALNAAGHDVVLSAPADNKSGTGSLDVEPSPRRDACEYNSCPAGTGAPVGNNATSPRLNWVNAFPVTGVRYGIDTFGPQFWQGRKPELVVTGPNVGSNLWLAVPFSGTVGAAVYAAHEARIPAIAFSGASDGKLAWDASPPPLRSLLYAQLATQLTDAVLASGAPYLPDDVFLNVNFPKAEGACTRPAAFKWVLSRVNPGWLSAPDVRHCGGARLPTETDVSHEDGCYISVSVGDANDKTTASVDKQAVVLQKLGSLLTCLP</sequence>
<organism evidence="6 7">
    <name type="scientific">Thyridium curvatum</name>
    <dbReference type="NCBI Taxonomy" id="1093900"/>
    <lineage>
        <taxon>Eukaryota</taxon>
        <taxon>Fungi</taxon>
        <taxon>Dikarya</taxon>
        <taxon>Ascomycota</taxon>
        <taxon>Pezizomycotina</taxon>
        <taxon>Sordariomycetes</taxon>
        <taxon>Sordariomycetidae</taxon>
        <taxon>Thyridiales</taxon>
        <taxon>Thyridiaceae</taxon>
        <taxon>Thyridium</taxon>
    </lineage>
</organism>
<dbReference type="PANTHER" id="PTHR30457:SF0">
    <property type="entry name" value="PHOSPHATASE, PUTATIVE (AFU_ORTHOLOGUE AFUA_4G01070)-RELATED"/>
    <property type="match status" value="1"/>
</dbReference>
<dbReference type="InterPro" id="IPR030048">
    <property type="entry name" value="SurE"/>
</dbReference>
<dbReference type="InterPro" id="IPR036523">
    <property type="entry name" value="SurE-like_sf"/>
</dbReference>